<name>A0A2Z6B195_9BACT</name>
<dbReference type="PANTHER" id="PTHR43851:SF3">
    <property type="entry name" value="COENZYME Q8"/>
    <property type="match status" value="1"/>
</dbReference>
<dbReference type="RefSeq" id="WP_126380117.1">
    <property type="nucleotide sequence ID" value="NZ_AP017378.1"/>
</dbReference>
<dbReference type="InterPro" id="IPR004147">
    <property type="entry name" value="ABC1_dom"/>
</dbReference>
<keyword evidence="3" id="KW-1185">Reference proteome</keyword>
<dbReference type="EMBL" id="AP017378">
    <property type="protein sequence ID" value="BBD09282.1"/>
    <property type="molecule type" value="Genomic_DNA"/>
</dbReference>
<dbReference type="Proteomes" id="UP000269883">
    <property type="component" value="Chromosome"/>
</dbReference>
<feature type="domain" description="ABC1 atypical kinase-like" evidence="1">
    <location>
        <begin position="95"/>
        <end position="324"/>
    </location>
</feature>
<proteinExistence type="predicted"/>
<accession>A0A2Z6B195</accession>
<reference evidence="2 3" key="1">
    <citation type="journal article" date="2018" name="Sci. Adv.">
        <title>Multi-heme cytochromes provide a pathway for survival in energy-limited environments.</title>
        <authorList>
            <person name="Deng X."/>
            <person name="Dohmae N."/>
            <person name="Nealson K.H."/>
            <person name="Hashimoto K."/>
            <person name="Okamoto A."/>
        </authorList>
    </citation>
    <scope>NUCLEOTIDE SEQUENCE [LARGE SCALE GENOMIC DNA]</scope>
    <source>
        <strain evidence="2 3">IS5</strain>
    </source>
</reference>
<evidence type="ECO:0000259" key="1">
    <source>
        <dbReference type="Pfam" id="PF03109"/>
    </source>
</evidence>
<protein>
    <submittedName>
        <fullName evidence="2">ABC-1 domain-containing protein</fullName>
    </submittedName>
</protein>
<organism evidence="2 3">
    <name type="scientific">Desulfovibrio ferrophilus</name>
    <dbReference type="NCBI Taxonomy" id="241368"/>
    <lineage>
        <taxon>Bacteria</taxon>
        <taxon>Pseudomonadati</taxon>
        <taxon>Thermodesulfobacteriota</taxon>
        <taxon>Desulfovibrionia</taxon>
        <taxon>Desulfovibrionales</taxon>
        <taxon>Desulfovibrionaceae</taxon>
        <taxon>Desulfovibrio</taxon>
    </lineage>
</organism>
<dbReference type="GO" id="GO:0006744">
    <property type="term" value="P:ubiquinone biosynthetic process"/>
    <property type="evidence" value="ECO:0007669"/>
    <property type="project" value="TreeGrafter"/>
</dbReference>
<dbReference type="KEGG" id="dfl:DFE_2556"/>
<dbReference type="OrthoDB" id="9795390at2"/>
<gene>
    <name evidence="2" type="ORF">DFE_2556</name>
</gene>
<dbReference type="SUPFAM" id="SSF56112">
    <property type="entry name" value="Protein kinase-like (PK-like)"/>
    <property type="match status" value="1"/>
</dbReference>
<evidence type="ECO:0000313" key="3">
    <source>
        <dbReference type="Proteomes" id="UP000269883"/>
    </source>
</evidence>
<dbReference type="AlphaFoldDB" id="A0A2Z6B195"/>
<dbReference type="PANTHER" id="PTHR43851">
    <property type="match status" value="1"/>
</dbReference>
<evidence type="ECO:0000313" key="2">
    <source>
        <dbReference type="EMBL" id="BBD09282.1"/>
    </source>
</evidence>
<sequence length="450" mass="50617">MKDQIPKGKLRRSVIGGKTAVRVGGQVLGYMAKKPFLSKHAKQAARQRLDESSAQAVFACLSLLKGTALKVAQMLSMELELFPEAVCRELQKSYNQVPPMNRALASKAATNALGKAPGQVFEAFETEAFAAASLGQVHAAQGSNDRALAVKLQYPGINRTIEDDMQLIKRLLRPLPDFVLIGPVLNEIEARLMEEIDYEAEARNMTFFQERLDLTGVLVPEPWLPGCSGTILSATKLDGLPLNQWLETNPDVHEREVVAERLNDIFIKSFYELRCIHADPNPGNYIVGPDLSVGLVDFGCVKTFSVEFVENYRQLIRIVSTGQRDKYFSLLRRMKFIQEELDEDTEEAIFQCAYGFGGWLGRLYESERFDFGAVPGYIAEGREWSRTLLKYRRSFTPNPDFVFLDRTRYGLLRIFEQFKCSVRLRNPYECGDEQPSAKGLMTGGGQGNEK</sequence>
<dbReference type="Pfam" id="PF03109">
    <property type="entry name" value="ABC1"/>
    <property type="match status" value="1"/>
</dbReference>
<dbReference type="InterPro" id="IPR011009">
    <property type="entry name" value="Kinase-like_dom_sf"/>
</dbReference>
<dbReference type="InterPro" id="IPR051409">
    <property type="entry name" value="Atypical_kinase_ADCK"/>
</dbReference>